<proteinExistence type="predicted"/>
<evidence type="ECO:0000313" key="2">
    <source>
        <dbReference type="EMBL" id="MPM89873.1"/>
    </source>
</evidence>
<accession>A0A645DM61</accession>
<dbReference type="InterPro" id="IPR010187">
    <property type="entry name" value="Various_sel_PB"/>
</dbReference>
<dbReference type="NCBIfam" id="TIGR01918">
    <property type="entry name" value="various_sel_PB"/>
    <property type="match status" value="1"/>
</dbReference>
<evidence type="ECO:0000256" key="1">
    <source>
        <dbReference type="ARBA" id="ARBA00023002"/>
    </source>
</evidence>
<dbReference type="EC" id="1.21.4.2" evidence="2"/>
<reference evidence="2" key="1">
    <citation type="submission" date="2019-08" db="EMBL/GenBank/DDBJ databases">
        <authorList>
            <person name="Kucharzyk K."/>
            <person name="Murdoch R.W."/>
            <person name="Higgins S."/>
            <person name="Loffler F."/>
        </authorList>
    </citation>
    <scope>NUCLEOTIDE SEQUENCE</scope>
</reference>
<dbReference type="EMBL" id="VSSQ01037239">
    <property type="protein sequence ID" value="MPM89873.1"/>
    <property type="molecule type" value="Genomic_DNA"/>
</dbReference>
<dbReference type="GO" id="GO:0030699">
    <property type="term" value="F:glycine reductase activity"/>
    <property type="evidence" value="ECO:0007669"/>
    <property type="project" value="UniProtKB-EC"/>
</dbReference>
<protein>
    <submittedName>
        <fullName evidence="2">Glycine reductase complex component B subunit gamma</fullName>
        <ecNumber evidence="2">1.21.4.2</ecNumber>
    </submittedName>
</protein>
<name>A0A645DM61_9ZZZZ</name>
<organism evidence="2">
    <name type="scientific">bioreactor metagenome</name>
    <dbReference type="NCBI Taxonomy" id="1076179"/>
    <lineage>
        <taxon>unclassified sequences</taxon>
        <taxon>metagenomes</taxon>
        <taxon>ecological metagenomes</taxon>
    </lineage>
</organism>
<dbReference type="AlphaFoldDB" id="A0A645DM61"/>
<sequence>MDRLSKDDFMTVHGGYDRAFVLQNPNLVVPLDVLRDMEKEGVIGELANYFVTTTGTGTSVGNAKRFAEEFSKKLLADGVQAVILTST</sequence>
<dbReference type="Pfam" id="PF07355">
    <property type="entry name" value="GRDB"/>
    <property type="match status" value="1"/>
</dbReference>
<keyword evidence="1 2" id="KW-0560">Oxidoreductase</keyword>
<gene>
    <name evidence="2" type="primary">grdB_16</name>
    <name evidence="2" type="ORF">SDC9_136988</name>
</gene>
<comment type="caution">
    <text evidence="2">The sequence shown here is derived from an EMBL/GenBank/DDBJ whole genome shotgun (WGS) entry which is preliminary data.</text>
</comment>